<dbReference type="OrthoDB" id="422458at2"/>
<proteinExistence type="predicted"/>
<dbReference type="Proteomes" id="UP000191901">
    <property type="component" value="Chromosome"/>
</dbReference>
<protein>
    <submittedName>
        <fullName evidence="1">Uncharacterized protein</fullName>
    </submittedName>
</protein>
<evidence type="ECO:0000313" key="2">
    <source>
        <dbReference type="Proteomes" id="UP000191901"/>
    </source>
</evidence>
<reference evidence="1 2" key="1">
    <citation type="journal article" date="2016" name="Biochim. Biophys. Acta">
        <title>Characterization of red-shifted phycobilisomes isolated from the chlorophyll f-containing cyanobacterium Halomicronema hongdechloris.</title>
        <authorList>
            <person name="Li Y."/>
            <person name="Lin Y."/>
            <person name="Garvey C.J."/>
            <person name="Birch D."/>
            <person name="Corkery R.W."/>
            <person name="Loughlin P.C."/>
            <person name="Scheer H."/>
            <person name="Willows R.D."/>
            <person name="Chen M."/>
        </authorList>
    </citation>
    <scope>NUCLEOTIDE SEQUENCE [LARGE SCALE GENOMIC DNA]</scope>
    <source>
        <strain evidence="1 2">C2206</strain>
    </source>
</reference>
<evidence type="ECO:0000313" key="1">
    <source>
        <dbReference type="EMBL" id="ASC71873.1"/>
    </source>
</evidence>
<organism evidence="1 2">
    <name type="scientific">Halomicronema hongdechloris C2206</name>
    <dbReference type="NCBI Taxonomy" id="1641165"/>
    <lineage>
        <taxon>Bacteria</taxon>
        <taxon>Bacillati</taxon>
        <taxon>Cyanobacteriota</taxon>
        <taxon>Cyanophyceae</taxon>
        <taxon>Nodosilineales</taxon>
        <taxon>Nodosilineaceae</taxon>
        <taxon>Halomicronema</taxon>
    </lineage>
</organism>
<dbReference type="STRING" id="1641165.XM38_08470"/>
<name>A0A1Z3HNI2_9CYAN</name>
<dbReference type="AlphaFoldDB" id="A0A1Z3HNI2"/>
<accession>A0A1Z3HNI2</accession>
<dbReference type="EMBL" id="CP021983">
    <property type="protein sequence ID" value="ASC71873.1"/>
    <property type="molecule type" value="Genomic_DNA"/>
</dbReference>
<dbReference type="KEGG" id="hhg:XM38_028270"/>
<sequence length="197" mass="21508">MLSVAAITHNSHYPWTNWLNRGLIYRALRWNRPLARLLLVLALMLSLLPLSRAQATPPAADVAQPSVASVHMASTETTTPQFPADGVYLYGQSPTPEELGVGYMVMEAVDQQVIGAFYMPHSSFDCFQGRVDGNELALTITNSYTQETYPYAISLVSNDAIASTGEGLEPLSLEGLYRLAQPSDNDMRILATCKAAL</sequence>
<keyword evidence="2" id="KW-1185">Reference proteome</keyword>
<gene>
    <name evidence="1" type="ORF">XM38_028270</name>
</gene>